<proteinExistence type="predicted"/>
<protein>
    <submittedName>
        <fullName evidence="1">Uncharacterized protein</fullName>
    </submittedName>
</protein>
<dbReference type="STRING" id="195913.SAMN04488004_106131"/>
<organism evidence="1 2">
    <name type="scientific">Loktanella salsilacus</name>
    <dbReference type="NCBI Taxonomy" id="195913"/>
    <lineage>
        <taxon>Bacteria</taxon>
        <taxon>Pseudomonadati</taxon>
        <taxon>Pseudomonadota</taxon>
        <taxon>Alphaproteobacteria</taxon>
        <taxon>Rhodobacterales</taxon>
        <taxon>Roseobacteraceae</taxon>
        <taxon>Loktanella</taxon>
    </lineage>
</organism>
<sequence length="68" mass="7658">MREKIVKLTVAPRSDAPVRGDDPWNTQIGARLSGIERLLRRLEWQVWGLACGASGLLVLEILRHLARV</sequence>
<name>A0A1I4EEB1_9RHOB</name>
<evidence type="ECO:0000313" key="2">
    <source>
        <dbReference type="Proteomes" id="UP000199550"/>
    </source>
</evidence>
<dbReference type="RefSeq" id="WP_090187543.1">
    <property type="nucleotide sequence ID" value="NZ_CAXIDI010000020.1"/>
</dbReference>
<dbReference type="EMBL" id="FOTF01000006">
    <property type="protein sequence ID" value="SFL02511.1"/>
    <property type="molecule type" value="Genomic_DNA"/>
</dbReference>
<evidence type="ECO:0000313" key="1">
    <source>
        <dbReference type="EMBL" id="SFL02511.1"/>
    </source>
</evidence>
<keyword evidence="2" id="KW-1185">Reference proteome</keyword>
<dbReference type="AlphaFoldDB" id="A0A1I4EEB1"/>
<dbReference type="Proteomes" id="UP000199550">
    <property type="component" value="Unassembled WGS sequence"/>
</dbReference>
<gene>
    <name evidence="1" type="ORF">SAMN04488004_106131</name>
</gene>
<dbReference type="OrthoDB" id="7652344at2"/>
<reference evidence="1 2" key="1">
    <citation type="submission" date="2016-10" db="EMBL/GenBank/DDBJ databases">
        <authorList>
            <person name="de Groot N.N."/>
        </authorList>
    </citation>
    <scope>NUCLEOTIDE SEQUENCE [LARGE SCALE GENOMIC DNA]</scope>
    <source>
        <strain evidence="1 2">DSM 16199</strain>
    </source>
</reference>
<accession>A0A1I4EEB1</accession>
<dbReference type="GeneID" id="97891360"/>